<organism evidence="1 2">
    <name type="scientific">Cichorium intybus</name>
    <name type="common">Chicory</name>
    <dbReference type="NCBI Taxonomy" id="13427"/>
    <lineage>
        <taxon>Eukaryota</taxon>
        <taxon>Viridiplantae</taxon>
        <taxon>Streptophyta</taxon>
        <taxon>Embryophyta</taxon>
        <taxon>Tracheophyta</taxon>
        <taxon>Spermatophyta</taxon>
        <taxon>Magnoliopsida</taxon>
        <taxon>eudicotyledons</taxon>
        <taxon>Gunneridae</taxon>
        <taxon>Pentapetalae</taxon>
        <taxon>asterids</taxon>
        <taxon>campanulids</taxon>
        <taxon>Asterales</taxon>
        <taxon>Asteraceae</taxon>
        <taxon>Cichorioideae</taxon>
        <taxon>Cichorieae</taxon>
        <taxon>Cichoriinae</taxon>
        <taxon>Cichorium</taxon>
    </lineage>
</organism>
<proteinExistence type="predicted"/>
<dbReference type="EMBL" id="CM042009">
    <property type="protein sequence ID" value="KAI3788094.1"/>
    <property type="molecule type" value="Genomic_DNA"/>
</dbReference>
<name>A0ACB9GWX7_CICIN</name>
<sequence length="222" mass="24746">MREYEAVAGLLEKDLIRIYNEDHEISYEVKEHGTDVAVDPVILRGLVETLELTEGIDIENESRALKEMVTNCGGDPGESIEKMLTTYERTSIEKWMQAGNDVCPKTRQILANKTLIPNFALICSLITQWCETNGMNPRKEASPTTSTCTPVEYSLINRCIQQLKSNDVHHSRTGAGEICLLSRRNSEVRVAIGEAGAIPLLSKLLLETRDPLTQEHCIDSSS</sequence>
<comment type="caution">
    <text evidence="1">The sequence shown here is derived from an EMBL/GenBank/DDBJ whole genome shotgun (WGS) entry which is preliminary data.</text>
</comment>
<gene>
    <name evidence="1" type="ORF">L2E82_00757</name>
</gene>
<evidence type="ECO:0000313" key="2">
    <source>
        <dbReference type="Proteomes" id="UP001055811"/>
    </source>
</evidence>
<accession>A0ACB9GWX7</accession>
<evidence type="ECO:0000313" key="1">
    <source>
        <dbReference type="EMBL" id="KAI3788094.1"/>
    </source>
</evidence>
<reference evidence="1 2" key="2">
    <citation type="journal article" date="2022" name="Mol. Ecol. Resour.">
        <title>The genomes of chicory, endive, great burdock and yacon provide insights into Asteraceae paleo-polyploidization history and plant inulin production.</title>
        <authorList>
            <person name="Fan W."/>
            <person name="Wang S."/>
            <person name="Wang H."/>
            <person name="Wang A."/>
            <person name="Jiang F."/>
            <person name="Liu H."/>
            <person name="Zhao H."/>
            <person name="Xu D."/>
            <person name="Zhang Y."/>
        </authorList>
    </citation>
    <scope>NUCLEOTIDE SEQUENCE [LARGE SCALE GENOMIC DNA]</scope>
    <source>
        <strain evidence="2">cv. Punajuju</strain>
        <tissue evidence="1">Leaves</tissue>
    </source>
</reference>
<protein>
    <submittedName>
        <fullName evidence="1">Uncharacterized protein</fullName>
    </submittedName>
</protein>
<dbReference type="Proteomes" id="UP001055811">
    <property type="component" value="Linkage Group LG01"/>
</dbReference>
<keyword evidence="2" id="KW-1185">Reference proteome</keyword>
<reference evidence="2" key="1">
    <citation type="journal article" date="2022" name="Mol. Ecol. Resour.">
        <title>The genomes of chicory, endive, great burdock and yacon provide insights into Asteraceae palaeo-polyploidization history and plant inulin production.</title>
        <authorList>
            <person name="Fan W."/>
            <person name="Wang S."/>
            <person name="Wang H."/>
            <person name="Wang A."/>
            <person name="Jiang F."/>
            <person name="Liu H."/>
            <person name="Zhao H."/>
            <person name="Xu D."/>
            <person name="Zhang Y."/>
        </authorList>
    </citation>
    <scope>NUCLEOTIDE SEQUENCE [LARGE SCALE GENOMIC DNA]</scope>
    <source>
        <strain evidence="2">cv. Punajuju</strain>
    </source>
</reference>